<accession>A0A2D3UP15</accession>
<feature type="compositionally biased region" description="Polar residues" evidence="1">
    <location>
        <begin position="223"/>
        <end position="235"/>
    </location>
</feature>
<dbReference type="Proteomes" id="UP000225277">
    <property type="component" value="Unassembled WGS sequence"/>
</dbReference>
<evidence type="ECO:0008006" key="4">
    <source>
        <dbReference type="Google" id="ProtNLM"/>
    </source>
</evidence>
<sequence>MSHSKDAASPQAPLEANVHTMFERSTGTYQWLVACPITKEAVVIDPVLDGRPPSNQIGIATTAADKILDLVMNYRYTVMRILETHSHGMPTSAWYLRGQLQQLTGHMPRICTGKSLSGVHRMFQRQYRIQNAFQSAPFDSGFQDNEVFEIGQLKCQVLLVSKPLETEKFCFVIGRHVFSGTVEGAAVEPASRRLSVLHDGHYFHPHGSRPGTAAALTDVDSRPVSSQTELSTWEHSPTELRRASVEPKRVQTPSRPHSQIYEMGV</sequence>
<evidence type="ECO:0000313" key="3">
    <source>
        <dbReference type="Proteomes" id="UP000225277"/>
    </source>
</evidence>
<evidence type="ECO:0000313" key="2">
    <source>
        <dbReference type="EMBL" id="CZT18072.1"/>
    </source>
</evidence>
<gene>
    <name evidence="2" type="ORF">RCC_03910</name>
</gene>
<reference evidence="2 3" key="1">
    <citation type="submission" date="2016-03" db="EMBL/GenBank/DDBJ databases">
        <authorList>
            <person name="Ploux O."/>
        </authorList>
    </citation>
    <scope>NUCLEOTIDE SEQUENCE [LARGE SCALE GENOMIC DNA]</scope>
    <source>
        <strain evidence="2 3">URUG2</strain>
    </source>
</reference>
<dbReference type="AlphaFoldDB" id="A0A2D3UP15"/>
<keyword evidence="3" id="KW-1185">Reference proteome</keyword>
<dbReference type="InterPro" id="IPR036866">
    <property type="entry name" value="RibonucZ/Hydroxyglut_hydro"/>
</dbReference>
<dbReference type="OrthoDB" id="449487at2759"/>
<dbReference type="PROSITE" id="PS51257">
    <property type="entry name" value="PROKAR_LIPOPROTEIN"/>
    <property type="match status" value="1"/>
</dbReference>
<evidence type="ECO:0000256" key="1">
    <source>
        <dbReference type="SAM" id="MobiDB-lite"/>
    </source>
</evidence>
<proteinExistence type="predicted"/>
<feature type="region of interest" description="Disordered" evidence="1">
    <location>
        <begin position="221"/>
        <end position="265"/>
    </location>
</feature>
<name>A0A2D3UP15_9PEZI</name>
<dbReference type="Gene3D" id="3.60.15.10">
    <property type="entry name" value="Ribonuclease Z/Hydroxyacylglutathione hydrolase-like"/>
    <property type="match status" value="1"/>
</dbReference>
<dbReference type="SUPFAM" id="SSF56281">
    <property type="entry name" value="Metallo-hydrolase/oxidoreductase"/>
    <property type="match status" value="1"/>
</dbReference>
<organism evidence="2 3">
    <name type="scientific">Ramularia collo-cygni</name>
    <dbReference type="NCBI Taxonomy" id="112498"/>
    <lineage>
        <taxon>Eukaryota</taxon>
        <taxon>Fungi</taxon>
        <taxon>Dikarya</taxon>
        <taxon>Ascomycota</taxon>
        <taxon>Pezizomycotina</taxon>
        <taxon>Dothideomycetes</taxon>
        <taxon>Dothideomycetidae</taxon>
        <taxon>Mycosphaerellales</taxon>
        <taxon>Mycosphaerellaceae</taxon>
        <taxon>Ramularia</taxon>
    </lineage>
</organism>
<dbReference type="STRING" id="112498.A0A2D3UP15"/>
<dbReference type="RefSeq" id="XP_023624962.1">
    <property type="nucleotide sequence ID" value="XM_023769194.1"/>
</dbReference>
<feature type="compositionally biased region" description="Basic and acidic residues" evidence="1">
    <location>
        <begin position="236"/>
        <end position="249"/>
    </location>
</feature>
<protein>
    <recommendedName>
        <fullName evidence="4">Metallo-beta-lactamase domain-containing protein</fullName>
    </recommendedName>
</protein>
<dbReference type="EMBL" id="FJUY01000005">
    <property type="protein sequence ID" value="CZT18072.1"/>
    <property type="molecule type" value="Genomic_DNA"/>
</dbReference>
<dbReference type="GeneID" id="35599098"/>